<protein>
    <submittedName>
        <fullName evidence="4">Centromere protein J</fullName>
    </submittedName>
</protein>
<dbReference type="GO" id="GO:0005813">
    <property type="term" value="C:centrosome"/>
    <property type="evidence" value="ECO:0007669"/>
    <property type="project" value="TreeGrafter"/>
</dbReference>
<sequence>MNGLPVNRLHNRSERSKETSKEFILTDEVMESLALSDSNNSTSRHADHKDQSIDLSDDDYASDAPSDIVVSWSPTPTSSSSSSSCDSELQNLQESTTNHFKKTIDQHVQTTFRPSSASGRLMQDARQQIFSLKQKLMEKEVHWSHVHSLLQCRVDALTRENQELNSKVKCDKSSEDPQKTPRVRSATPAFNKPSIHKKETLTGHPANGQSVTKAMKIPEPTASALRRNSACSVDVGNPDINATITRGGKEGFLYRDVDCSDAQMSSQGRSDKVKEEIRYPDGRVERLFWNGCRVITFRNGTRKEIGVDKSVTVTFCNGDVKRILADGTVMYYYCDAQTTHSTYPSGLEVLQFPNDQREKRHPDGKREITFPDGTLKILYPDGQEESIFPDGTVVRISKHGEKIVEFTNGQREIHTSQYKRRIYPDGTVKTVYTNGQQETKFSSGRVQTKNNEGFIMMD</sequence>
<feature type="region of interest" description="Disordered" evidence="2">
    <location>
        <begin position="35"/>
        <end position="92"/>
    </location>
</feature>
<dbReference type="Proteomes" id="UP000324632">
    <property type="component" value="Chromosome 18"/>
</dbReference>
<proteinExistence type="inferred from homology"/>
<dbReference type="AlphaFoldDB" id="A0A5A9NGM6"/>
<dbReference type="InterPro" id="IPR047002">
    <property type="entry name" value="Tcp10_C_sf"/>
</dbReference>
<gene>
    <name evidence="4" type="ORF">E1301_Tti005587</name>
</gene>
<dbReference type="Pfam" id="PF07202">
    <property type="entry name" value="Tcp10_C"/>
    <property type="match status" value="4"/>
</dbReference>
<keyword evidence="5" id="KW-1185">Reference proteome</keyword>
<reference evidence="4 5" key="1">
    <citation type="journal article" date="2019" name="Mol. Ecol. Resour.">
        <title>Chromosome-level genome assembly of Triplophysa tibetana, a fish adapted to the harsh high-altitude environment of the Tibetan Plateau.</title>
        <authorList>
            <person name="Yang X."/>
            <person name="Liu H."/>
            <person name="Ma Z."/>
            <person name="Zou Y."/>
            <person name="Zou M."/>
            <person name="Mao Y."/>
            <person name="Li X."/>
            <person name="Wang H."/>
            <person name="Chen T."/>
            <person name="Wang W."/>
            <person name="Yang R."/>
        </authorList>
    </citation>
    <scope>NUCLEOTIDE SEQUENCE [LARGE SCALE GENOMIC DNA]</scope>
    <source>
        <strain evidence="4">TTIB1903HZAU</strain>
        <tissue evidence="4">Muscle</tissue>
    </source>
</reference>
<evidence type="ECO:0000259" key="3">
    <source>
        <dbReference type="Pfam" id="PF07202"/>
    </source>
</evidence>
<dbReference type="PANTHER" id="PTHR10331">
    <property type="entry name" value="T COMPLEX PROTEIN 10"/>
    <property type="match status" value="1"/>
</dbReference>
<dbReference type="InterPro" id="IPR026581">
    <property type="entry name" value="TCP10L/CENPJ"/>
</dbReference>
<dbReference type="EMBL" id="SOYY01000018">
    <property type="protein sequence ID" value="KAA0708345.1"/>
    <property type="molecule type" value="Genomic_DNA"/>
</dbReference>
<organism evidence="4 5">
    <name type="scientific">Triplophysa tibetana</name>
    <dbReference type="NCBI Taxonomy" id="1572043"/>
    <lineage>
        <taxon>Eukaryota</taxon>
        <taxon>Metazoa</taxon>
        <taxon>Chordata</taxon>
        <taxon>Craniata</taxon>
        <taxon>Vertebrata</taxon>
        <taxon>Euteleostomi</taxon>
        <taxon>Actinopterygii</taxon>
        <taxon>Neopterygii</taxon>
        <taxon>Teleostei</taxon>
        <taxon>Ostariophysi</taxon>
        <taxon>Cypriniformes</taxon>
        <taxon>Nemacheilidae</taxon>
        <taxon>Triplophysa</taxon>
    </lineage>
</organism>
<dbReference type="InterPro" id="IPR009852">
    <property type="entry name" value="CENPJ_C_dom"/>
</dbReference>
<feature type="region of interest" description="Disordered" evidence="2">
    <location>
        <begin position="165"/>
        <end position="211"/>
    </location>
</feature>
<comment type="caution">
    <text evidence="4">The sequence shown here is derived from an EMBL/GenBank/DDBJ whole genome shotgun (WGS) entry which is preliminary data.</text>
</comment>
<dbReference type="GO" id="GO:0061511">
    <property type="term" value="P:centriole elongation"/>
    <property type="evidence" value="ECO:0007669"/>
    <property type="project" value="TreeGrafter"/>
</dbReference>
<name>A0A5A9NGM6_9TELE</name>
<feature type="domain" description="Centromere protein J C-terminal" evidence="3">
    <location>
        <begin position="380"/>
        <end position="414"/>
    </location>
</feature>
<accession>A0A5A9NGM6</accession>
<feature type="domain" description="Centromere protein J C-terminal" evidence="3">
    <location>
        <begin position="344"/>
        <end position="377"/>
    </location>
</feature>
<feature type="domain" description="Centromere protein J C-terminal" evidence="3">
    <location>
        <begin position="273"/>
        <end position="305"/>
    </location>
</feature>
<dbReference type="GO" id="GO:0005814">
    <property type="term" value="C:centriole"/>
    <property type="evidence" value="ECO:0007669"/>
    <property type="project" value="TreeGrafter"/>
</dbReference>
<feature type="compositionally biased region" description="Basic and acidic residues" evidence="2">
    <location>
        <begin position="165"/>
        <end position="179"/>
    </location>
</feature>
<evidence type="ECO:0000256" key="1">
    <source>
        <dbReference type="ARBA" id="ARBA00005627"/>
    </source>
</evidence>
<dbReference type="Gene3D" id="2.60.450.20">
    <property type="match status" value="1"/>
</dbReference>
<dbReference type="GO" id="GO:0015631">
    <property type="term" value="F:tubulin binding"/>
    <property type="evidence" value="ECO:0007669"/>
    <property type="project" value="TreeGrafter"/>
</dbReference>
<evidence type="ECO:0000313" key="5">
    <source>
        <dbReference type="Proteomes" id="UP000324632"/>
    </source>
</evidence>
<dbReference type="GO" id="GO:0060271">
    <property type="term" value="P:cilium assembly"/>
    <property type="evidence" value="ECO:0007669"/>
    <property type="project" value="TreeGrafter"/>
</dbReference>
<dbReference type="PANTHER" id="PTHR10331:SF28">
    <property type="entry name" value="CENTROMERE PROTEIN J-LIKE"/>
    <property type="match status" value="1"/>
</dbReference>
<evidence type="ECO:0000256" key="2">
    <source>
        <dbReference type="SAM" id="MobiDB-lite"/>
    </source>
</evidence>
<feature type="region of interest" description="Disordered" evidence="2">
    <location>
        <begin position="1"/>
        <end position="22"/>
    </location>
</feature>
<feature type="compositionally biased region" description="Low complexity" evidence="2">
    <location>
        <begin position="62"/>
        <end position="84"/>
    </location>
</feature>
<feature type="compositionally biased region" description="Basic and acidic residues" evidence="2">
    <location>
        <begin position="11"/>
        <end position="21"/>
    </location>
</feature>
<comment type="similarity">
    <text evidence="1">Belongs to the TCP10 family.</text>
</comment>
<feature type="domain" description="Centromere protein J C-terminal" evidence="3">
    <location>
        <begin position="417"/>
        <end position="447"/>
    </location>
</feature>
<evidence type="ECO:0000313" key="4">
    <source>
        <dbReference type="EMBL" id="KAA0708345.1"/>
    </source>
</evidence>